<comment type="similarity">
    <text evidence="1">Belongs to the GST superfamily.</text>
</comment>
<dbReference type="PROSITE" id="PS50404">
    <property type="entry name" value="GST_NTER"/>
    <property type="match status" value="1"/>
</dbReference>
<dbReference type="AlphaFoldDB" id="A0A6A6DG82"/>
<evidence type="ECO:0000313" key="3">
    <source>
        <dbReference type="EMBL" id="KAF2177448.1"/>
    </source>
</evidence>
<dbReference type="InterPro" id="IPR036282">
    <property type="entry name" value="Glutathione-S-Trfase_C_sf"/>
</dbReference>
<dbReference type="Gene3D" id="3.40.30.10">
    <property type="entry name" value="Glutaredoxin"/>
    <property type="match status" value="1"/>
</dbReference>
<dbReference type="SUPFAM" id="SSF52833">
    <property type="entry name" value="Thioredoxin-like"/>
    <property type="match status" value="1"/>
</dbReference>
<proteinExistence type="inferred from homology"/>
<dbReference type="Gene3D" id="1.20.1050.10">
    <property type="match status" value="1"/>
</dbReference>
<dbReference type="EMBL" id="ML994688">
    <property type="protein sequence ID" value="KAF2177448.1"/>
    <property type="molecule type" value="Genomic_DNA"/>
</dbReference>
<evidence type="ECO:0000259" key="2">
    <source>
        <dbReference type="PROSITE" id="PS50404"/>
    </source>
</evidence>
<dbReference type="SUPFAM" id="SSF47616">
    <property type="entry name" value="GST C-terminal domain-like"/>
    <property type="match status" value="1"/>
</dbReference>
<dbReference type="Pfam" id="PF13417">
    <property type="entry name" value="GST_N_3"/>
    <property type="match status" value="1"/>
</dbReference>
<name>A0A6A6DG82_9PEZI</name>
<dbReference type="InterPro" id="IPR036249">
    <property type="entry name" value="Thioredoxin-like_sf"/>
</dbReference>
<keyword evidence="4" id="KW-1185">Reference proteome</keyword>
<dbReference type="PANTHER" id="PTHR44051">
    <property type="entry name" value="GLUTATHIONE S-TRANSFERASE-RELATED"/>
    <property type="match status" value="1"/>
</dbReference>
<evidence type="ECO:0000256" key="1">
    <source>
        <dbReference type="ARBA" id="ARBA00007409"/>
    </source>
</evidence>
<organism evidence="3 4">
    <name type="scientific">Zopfia rhizophila CBS 207.26</name>
    <dbReference type="NCBI Taxonomy" id="1314779"/>
    <lineage>
        <taxon>Eukaryota</taxon>
        <taxon>Fungi</taxon>
        <taxon>Dikarya</taxon>
        <taxon>Ascomycota</taxon>
        <taxon>Pezizomycotina</taxon>
        <taxon>Dothideomycetes</taxon>
        <taxon>Dothideomycetes incertae sedis</taxon>
        <taxon>Zopfiaceae</taxon>
        <taxon>Zopfia</taxon>
    </lineage>
</organism>
<protein>
    <recommendedName>
        <fullName evidence="2">GST N-terminal domain-containing protein</fullName>
    </recommendedName>
</protein>
<accession>A0A6A6DG82</accession>
<dbReference type="OrthoDB" id="422574at2759"/>
<dbReference type="InterPro" id="IPR004045">
    <property type="entry name" value="Glutathione_S-Trfase_N"/>
</dbReference>
<reference evidence="3" key="1">
    <citation type="journal article" date="2020" name="Stud. Mycol.">
        <title>101 Dothideomycetes genomes: a test case for predicting lifestyles and emergence of pathogens.</title>
        <authorList>
            <person name="Haridas S."/>
            <person name="Albert R."/>
            <person name="Binder M."/>
            <person name="Bloem J."/>
            <person name="Labutti K."/>
            <person name="Salamov A."/>
            <person name="Andreopoulos B."/>
            <person name="Baker S."/>
            <person name="Barry K."/>
            <person name="Bills G."/>
            <person name="Bluhm B."/>
            <person name="Cannon C."/>
            <person name="Castanera R."/>
            <person name="Culley D."/>
            <person name="Daum C."/>
            <person name="Ezra D."/>
            <person name="Gonzalez J."/>
            <person name="Henrissat B."/>
            <person name="Kuo A."/>
            <person name="Liang C."/>
            <person name="Lipzen A."/>
            <person name="Lutzoni F."/>
            <person name="Magnuson J."/>
            <person name="Mondo S."/>
            <person name="Nolan M."/>
            <person name="Ohm R."/>
            <person name="Pangilinan J."/>
            <person name="Park H.-J."/>
            <person name="Ramirez L."/>
            <person name="Alfaro M."/>
            <person name="Sun H."/>
            <person name="Tritt A."/>
            <person name="Yoshinaga Y."/>
            <person name="Zwiers L.-H."/>
            <person name="Turgeon B."/>
            <person name="Goodwin S."/>
            <person name="Spatafora J."/>
            <person name="Crous P."/>
            <person name="Grigoriev I."/>
        </authorList>
    </citation>
    <scope>NUCLEOTIDE SEQUENCE</scope>
    <source>
        <strain evidence="3">CBS 207.26</strain>
    </source>
</reference>
<evidence type="ECO:0000313" key="4">
    <source>
        <dbReference type="Proteomes" id="UP000800200"/>
    </source>
</evidence>
<dbReference type="Pfam" id="PF13410">
    <property type="entry name" value="GST_C_2"/>
    <property type="match status" value="1"/>
</dbReference>
<feature type="domain" description="GST N-terminal" evidence="2">
    <location>
        <begin position="1"/>
        <end position="67"/>
    </location>
</feature>
<sequence length="176" mass="19787">MGIIVPSKITPTLYIHKEPCNSYKQHSLEFLAINPRGEVPTLVDGEHVFTDRAAILTYLASTHSDPGTPKTPSSYWSSEVIELGTASTPQTLKEDTIQGHKSLEFLDLQLGKEKWLTLGRPTIADIRVFVYVALVAIGGIWLEKYANVRRWIEDIKLLKGLIPIDGLDDSLYKRRQ</sequence>
<dbReference type="Proteomes" id="UP000800200">
    <property type="component" value="Unassembled WGS sequence"/>
</dbReference>
<gene>
    <name evidence="3" type="ORF">K469DRAFT_742519</name>
</gene>
<dbReference type="PANTHER" id="PTHR44051:SF2">
    <property type="entry name" value="HYPOTHETICAL GLUTATHIONE S-TRANSFERASE LIKE PROTEIN"/>
    <property type="match status" value="1"/>
</dbReference>